<evidence type="ECO:0000259" key="1">
    <source>
        <dbReference type="PROSITE" id="PS51186"/>
    </source>
</evidence>
<keyword evidence="2" id="KW-0808">Transferase</keyword>
<dbReference type="InterPro" id="IPR050276">
    <property type="entry name" value="MshD_Acetyltransferase"/>
</dbReference>
<accession>A0A6I6UV15</accession>
<evidence type="ECO:0000313" key="3">
    <source>
        <dbReference type="Proteomes" id="UP000465062"/>
    </source>
</evidence>
<dbReference type="SUPFAM" id="SSF55729">
    <property type="entry name" value="Acyl-CoA N-acyltransferases (Nat)"/>
    <property type="match status" value="1"/>
</dbReference>
<dbReference type="PROSITE" id="PS51186">
    <property type="entry name" value="GNAT"/>
    <property type="match status" value="1"/>
</dbReference>
<dbReference type="GO" id="GO:0016747">
    <property type="term" value="F:acyltransferase activity, transferring groups other than amino-acyl groups"/>
    <property type="evidence" value="ECO:0007669"/>
    <property type="project" value="InterPro"/>
</dbReference>
<dbReference type="Proteomes" id="UP000465062">
    <property type="component" value="Chromosome"/>
</dbReference>
<dbReference type="PANTHER" id="PTHR43617">
    <property type="entry name" value="L-AMINO ACID N-ACETYLTRANSFERASE"/>
    <property type="match status" value="1"/>
</dbReference>
<organism evidence="2 3">
    <name type="scientific">Rossellomorea vietnamensis</name>
    <dbReference type="NCBI Taxonomy" id="218284"/>
    <lineage>
        <taxon>Bacteria</taxon>
        <taxon>Bacillati</taxon>
        <taxon>Bacillota</taxon>
        <taxon>Bacilli</taxon>
        <taxon>Bacillales</taxon>
        <taxon>Bacillaceae</taxon>
        <taxon>Rossellomorea</taxon>
    </lineage>
</organism>
<reference evidence="2 3" key="1">
    <citation type="submission" date="2019-06" db="EMBL/GenBank/DDBJ databases">
        <title>An operon consisting of a P-type ATPase gene and a transcriptional regular gene given the different cadmium resistance in Bacillus vietamensis 151-6 and Bacillus marisflavi 151-25.</title>
        <authorList>
            <person name="Yu X."/>
        </authorList>
    </citation>
    <scope>NUCLEOTIDE SEQUENCE [LARGE SCALE GENOMIC DNA]</scope>
    <source>
        <strain evidence="2 3">151-6</strain>
    </source>
</reference>
<dbReference type="InterPro" id="IPR000182">
    <property type="entry name" value="GNAT_dom"/>
</dbReference>
<sequence>MSNVKKIPCENITENLIEEYESKGFELVSQEYVMEHSLLDIPQIEAPFPLTVISWSTALERGFYEVYQASFKDRPGFPGWSMEKWVEWVSTGGDFLRDRSYLATVNNESVGFITVGKESDKIGFIIQVGVIPEWRGKGIAAILTCKCLEAFRLDGMISATLHVNQNNPRAIKLYESLGFKIAHKRGTFAKKDDCKASPE</sequence>
<proteinExistence type="predicted"/>
<feature type="domain" description="N-acetyltransferase" evidence="1">
    <location>
        <begin position="50"/>
        <end position="195"/>
    </location>
</feature>
<dbReference type="KEGG" id="bvq:FHE72_17820"/>
<dbReference type="Gene3D" id="3.40.630.30">
    <property type="match status" value="1"/>
</dbReference>
<dbReference type="RefSeq" id="WP_159362562.1">
    <property type="nucleotide sequence ID" value="NZ_CP047394.1"/>
</dbReference>
<evidence type="ECO:0000313" key="2">
    <source>
        <dbReference type="EMBL" id="QHE62676.1"/>
    </source>
</evidence>
<dbReference type="Pfam" id="PF00583">
    <property type="entry name" value="Acetyltransf_1"/>
    <property type="match status" value="1"/>
</dbReference>
<protein>
    <submittedName>
        <fullName evidence="2">GNAT family N-acetyltransferase</fullName>
    </submittedName>
</protein>
<dbReference type="PANTHER" id="PTHR43617:SF34">
    <property type="entry name" value="PUTATIVE-RELATED"/>
    <property type="match status" value="1"/>
</dbReference>
<dbReference type="EMBL" id="CP047394">
    <property type="protein sequence ID" value="QHE62676.1"/>
    <property type="molecule type" value="Genomic_DNA"/>
</dbReference>
<dbReference type="InterPro" id="IPR016181">
    <property type="entry name" value="Acyl_CoA_acyltransferase"/>
</dbReference>
<name>A0A6I6UV15_9BACI</name>
<dbReference type="AlphaFoldDB" id="A0A6I6UV15"/>
<gene>
    <name evidence="2" type="ORF">FHE72_17820</name>
</gene>
<dbReference type="CDD" id="cd04301">
    <property type="entry name" value="NAT_SF"/>
    <property type="match status" value="1"/>
</dbReference>